<evidence type="ECO:0000313" key="1">
    <source>
        <dbReference type="EMBL" id="GAA4824443.1"/>
    </source>
</evidence>
<comment type="caution">
    <text evidence="1">The sequence shown here is derived from an EMBL/GenBank/DDBJ whole genome shotgun (WGS) entry which is preliminary data.</text>
</comment>
<reference evidence="2" key="1">
    <citation type="journal article" date="2019" name="Int. J. Syst. Evol. Microbiol.">
        <title>The Global Catalogue of Microorganisms (GCM) 10K type strain sequencing project: providing services to taxonomists for standard genome sequencing and annotation.</title>
        <authorList>
            <consortium name="The Broad Institute Genomics Platform"/>
            <consortium name="The Broad Institute Genome Sequencing Center for Infectious Disease"/>
            <person name="Wu L."/>
            <person name="Ma J."/>
        </authorList>
    </citation>
    <scope>NUCLEOTIDE SEQUENCE [LARGE SCALE GENOMIC DNA]</scope>
    <source>
        <strain evidence="2">JCM 18326</strain>
    </source>
</reference>
<gene>
    <name evidence="1" type="ORF">GCM10023331_06230</name>
</gene>
<evidence type="ECO:0000313" key="2">
    <source>
        <dbReference type="Proteomes" id="UP001500298"/>
    </source>
</evidence>
<organism evidence="1 2">
    <name type="scientific">Algivirga pacifica</name>
    <dbReference type="NCBI Taxonomy" id="1162670"/>
    <lineage>
        <taxon>Bacteria</taxon>
        <taxon>Pseudomonadati</taxon>
        <taxon>Bacteroidota</taxon>
        <taxon>Cytophagia</taxon>
        <taxon>Cytophagales</taxon>
        <taxon>Flammeovirgaceae</taxon>
        <taxon>Algivirga</taxon>
    </lineage>
</organism>
<proteinExistence type="predicted"/>
<keyword evidence="2" id="KW-1185">Reference proteome</keyword>
<name>A0ABP9D7M4_9BACT</name>
<dbReference type="Proteomes" id="UP001500298">
    <property type="component" value="Unassembled WGS sequence"/>
</dbReference>
<protein>
    <submittedName>
        <fullName evidence="1">Uncharacterized protein</fullName>
    </submittedName>
</protein>
<dbReference type="EMBL" id="BAABJX010000011">
    <property type="protein sequence ID" value="GAA4824443.1"/>
    <property type="molecule type" value="Genomic_DNA"/>
</dbReference>
<accession>A0ABP9D7M4</accession>
<sequence length="48" mass="5302">METDLESACHSFNYYDQGAEVNESVKEAIACFNTKMSIGYKTSCIGNT</sequence>